<evidence type="ECO:0000313" key="8">
    <source>
        <dbReference type="Proteomes" id="UP000295680"/>
    </source>
</evidence>
<dbReference type="Proteomes" id="UP000295680">
    <property type="component" value="Unassembled WGS sequence"/>
</dbReference>
<dbReference type="InterPro" id="IPR006776">
    <property type="entry name" value="SsgB"/>
</dbReference>
<keyword evidence="8" id="KW-1185">Reference proteome</keyword>
<dbReference type="AlphaFoldDB" id="A0A4R2K7U8"/>
<protein>
    <submittedName>
        <fullName evidence="7">Sporulation and cell division protein SsgA</fullName>
    </submittedName>
</protein>
<dbReference type="Pfam" id="PF04686">
    <property type="entry name" value="SsgA"/>
    <property type="match status" value="1"/>
</dbReference>
<dbReference type="Gene3D" id="2.30.31.20">
    <property type="entry name" value="Sporulation-specific cell division protein SsgB"/>
    <property type="match status" value="1"/>
</dbReference>
<comment type="similarity">
    <text evidence="2">Belongs to the SsgA family.</text>
</comment>
<evidence type="ECO:0000256" key="1">
    <source>
        <dbReference type="ARBA" id="ARBA00004431"/>
    </source>
</evidence>
<comment type="subcellular location">
    <subcellularLocation>
        <location evidence="1">Cell septum</location>
    </subcellularLocation>
</comment>
<evidence type="ECO:0000256" key="3">
    <source>
        <dbReference type="ARBA" id="ARBA00022618"/>
    </source>
</evidence>
<accession>A0A4R2K7U8</accession>
<evidence type="ECO:0000256" key="2">
    <source>
        <dbReference type="ARBA" id="ARBA00009323"/>
    </source>
</evidence>
<evidence type="ECO:0000313" key="7">
    <source>
        <dbReference type="EMBL" id="TCO65898.1"/>
    </source>
</evidence>
<keyword evidence="5" id="KW-0717">Septation</keyword>
<dbReference type="OrthoDB" id="3853096at2"/>
<dbReference type="GO" id="GO:0030435">
    <property type="term" value="P:sporulation resulting in formation of a cellular spore"/>
    <property type="evidence" value="ECO:0007669"/>
    <property type="project" value="UniProtKB-KW"/>
</dbReference>
<dbReference type="InterPro" id="IPR038658">
    <property type="entry name" value="SsgB_sf"/>
</dbReference>
<sequence>MTRDEHTEITTTVTFDLVSDHPVPVDVELRYDTRDPFAVYALFEPEGARAVQWILSRDLLADGLIVRTGEGDVRMWPAPDDAEMVLIEFVTPKGQARFEALAQDIADFLDSTYEVVLPGDEDNWFDFDHEIQRMIAAG</sequence>
<keyword evidence="3 7" id="KW-0132">Cell division</keyword>
<gene>
    <name evidence="7" type="ORF">EV192_1011690</name>
</gene>
<reference evidence="7 8" key="1">
    <citation type="submission" date="2019-03" db="EMBL/GenBank/DDBJ databases">
        <title>Genomic Encyclopedia of Type Strains, Phase IV (KMG-IV): sequencing the most valuable type-strain genomes for metagenomic binning, comparative biology and taxonomic classification.</title>
        <authorList>
            <person name="Goeker M."/>
        </authorList>
    </citation>
    <scope>NUCLEOTIDE SEQUENCE [LARGE SCALE GENOMIC DNA]</scope>
    <source>
        <strain evidence="7 8">DSM 45934</strain>
    </source>
</reference>
<keyword evidence="4" id="KW-0749">Sporulation</keyword>
<comment type="caution">
    <text evidence="7">The sequence shown here is derived from an EMBL/GenBank/DDBJ whole genome shotgun (WGS) entry which is preliminary data.</text>
</comment>
<dbReference type="GO" id="GO:0000917">
    <property type="term" value="P:division septum assembly"/>
    <property type="evidence" value="ECO:0007669"/>
    <property type="project" value="UniProtKB-KW"/>
</dbReference>
<evidence type="ECO:0000256" key="5">
    <source>
        <dbReference type="ARBA" id="ARBA00023210"/>
    </source>
</evidence>
<keyword evidence="6" id="KW-0131">Cell cycle</keyword>
<name>A0A4R2K7U8_9PSEU</name>
<organism evidence="7 8">
    <name type="scientific">Actinocrispum wychmicini</name>
    <dbReference type="NCBI Taxonomy" id="1213861"/>
    <lineage>
        <taxon>Bacteria</taxon>
        <taxon>Bacillati</taxon>
        <taxon>Actinomycetota</taxon>
        <taxon>Actinomycetes</taxon>
        <taxon>Pseudonocardiales</taxon>
        <taxon>Pseudonocardiaceae</taxon>
        <taxon>Actinocrispum</taxon>
    </lineage>
</organism>
<evidence type="ECO:0000256" key="4">
    <source>
        <dbReference type="ARBA" id="ARBA00022969"/>
    </source>
</evidence>
<dbReference type="GO" id="GO:0030428">
    <property type="term" value="C:cell septum"/>
    <property type="evidence" value="ECO:0007669"/>
    <property type="project" value="UniProtKB-SubCell"/>
</dbReference>
<proteinExistence type="inferred from homology"/>
<dbReference type="EMBL" id="SLWS01000001">
    <property type="protein sequence ID" value="TCO65898.1"/>
    <property type="molecule type" value="Genomic_DNA"/>
</dbReference>
<evidence type="ECO:0000256" key="6">
    <source>
        <dbReference type="ARBA" id="ARBA00023306"/>
    </source>
</evidence>
<dbReference type="RefSeq" id="WP_132112627.1">
    <property type="nucleotide sequence ID" value="NZ_SLWS01000001.1"/>
</dbReference>